<dbReference type="Proteomes" id="UP001469553">
    <property type="component" value="Unassembled WGS sequence"/>
</dbReference>
<comment type="caution">
    <text evidence="1">The sequence shown here is derived from an EMBL/GenBank/DDBJ whole genome shotgun (WGS) entry which is preliminary data.</text>
</comment>
<accession>A0ABV1A7R2</accession>
<protein>
    <submittedName>
        <fullName evidence="1">Uncharacterized protein</fullName>
    </submittedName>
</protein>
<evidence type="ECO:0000313" key="2">
    <source>
        <dbReference type="Proteomes" id="UP001469553"/>
    </source>
</evidence>
<gene>
    <name evidence="1" type="ORF">AMECASPLE_013739</name>
</gene>
<sequence>MMQFRATLFLKTNALQNKEHVPINNFTLRSMTSLLAGLGTSSFMQSIFVVRTMDYLMESQQDKLYAMCAKWRWTGSECGLISAIKASCLQLLTQDPGECEYVCNISVAEEYWELHHRHLTLLQAPR</sequence>
<evidence type="ECO:0000313" key="1">
    <source>
        <dbReference type="EMBL" id="MEQ2314592.1"/>
    </source>
</evidence>
<name>A0ABV1A7R2_9TELE</name>
<organism evidence="1 2">
    <name type="scientific">Ameca splendens</name>
    <dbReference type="NCBI Taxonomy" id="208324"/>
    <lineage>
        <taxon>Eukaryota</taxon>
        <taxon>Metazoa</taxon>
        <taxon>Chordata</taxon>
        <taxon>Craniata</taxon>
        <taxon>Vertebrata</taxon>
        <taxon>Euteleostomi</taxon>
        <taxon>Actinopterygii</taxon>
        <taxon>Neopterygii</taxon>
        <taxon>Teleostei</taxon>
        <taxon>Neoteleostei</taxon>
        <taxon>Acanthomorphata</taxon>
        <taxon>Ovalentaria</taxon>
        <taxon>Atherinomorphae</taxon>
        <taxon>Cyprinodontiformes</taxon>
        <taxon>Goodeidae</taxon>
        <taxon>Ameca</taxon>
    </lineage>
</organism>
<keyword evidence="2" id="KW-1185">Reference proteome</keyword>
<proteinExistence type="predicted"/>
<dbReference type="EMBL" id="JAHRIP010085549">
    <property type="protein sequence ID" value="MEQ2314592.1"/>
    <property type="molecule type" value="Genomic_DNA"/>
</dbReference>
<reference evidence="1 2" key="1">
    <citation type="submission" date="2021-06" db="EMBL/GenBank/DDBJ databases">
        <authorList>
            <person name="Palmer J.M."/>
        </authorList>
    </citation>
    <scope>NUCLEOTIDE SEQUENCE [LARGE SCALE GENOMIC DNA]</scope>
    <source>
        <strain evidence="1 2">AS_MEX2019</strain>
        <tissue evidence="1">Muscle</tissue>
    </source>
</reference>